<proteinExistence type="predicted"/>
<feature type="region of interest" description="Disordered" evidence="1">
    <location>
        <begin position="33"/>
        <end position="69"/>
    </location>
</feature>
<accession>A0ABR1SW99</accession>
<name>A0ABR1SW99_9PEZI</name>
<evidence type="ECO:0000256" key="1">
    <source>
        <dbReference type="SAM" id="MobiDB-lite"/>
    </source>
</evidence>
<dbReference type="InterPro" id="IPR011990">
    <property type="entry name" value="TPR-like_helical_dom_sf"/>
</dbReference>
<dbReference type="EMBL" id="JAQQWK010000006">
    <property type="protein sequence ID" value="KAK8038604.1"/>
    <property type="molecule type" value="Genomic_DNA"/>
</dbReference>
<dbReference type="SUPFAM" id="SSF48452">
    <property type="entry name" value="TPR-like"/>
    <property type="match status" value="1"/>
</dbReference>
<evidence type="ECO:0000313" key="2">
    <source>
        <dbReference type="EMBL" id="KAK8038604.1"/>
    </source>
</evidence>
<evidence type="ECO:0000313" key="3">
    <source>
        <dbReference type="Proteomes" id="UP001444661"/>
    </source>
</evidence>
<comment type="caution">
    <text evidence="2">The sequence shown here is derived from an EMBL/GenBank/DDBJ whole genome shotgun (WGS) entry which is preliminary data.</text>
</comment>
<gene>
    <name evidence="2" type="ORF">PG993_007015</name>
</gene>
<organism evidence="2 3">
    <name type="scientific">Apiospora rasikravindrae</name>
    <dbReference type="NCBI Taxonomy" id="990691"/>
    <lineage>
        <taxon>Eukaryota</taxon>
        <taxon>Fungi</taxon>
        <taxon>Dikarya</taxon>
        <taxon>Ascomycota</taxon>
        <taxon>Pezizomycotina</taxon>
        <taxon>Sordariomycetes</taxon>
        <taxon>Xylariomycetidae</taxon>
        <taxon>Amphisphaeriales</taxon>
        <taxon>Apiosporaceae</taxon>
        <taxon>Apiospora</taxon>
    </lineage>
</organism>
<keyword evidence="3" id="KW-1185">Reference proteome</keyword>
<reference evidence="2 3" key="1">
    <citation type="submission" date="2023-01" db="EMBL/GenBank/DDBJ databases">
        <title>Analysis of 21 Apiospora genomes using comparative genomics revels a genus with tremendous synthesis potential of carbohydrate active enzymes and secondary metabolites.</title>
        <authorList>
            <person name="Sorensen T."/>
        </authorList>
    </citation>
    <scope>NUCLEOTIDE SEQUENCE [LARGE SCALE GENOMIC DNA]</scope>
    <source>
        <strain evidence="2 3">CBS 33761</strain>
    </source>
</reference>
<dbReference type="Proteomes" id="UP001444661">
    <property type="component" value="Unassembled WGS sequence"/>
</dbReference>
<protein>
    <submittedName>
        <fullName evidence="2">Uncharacterized protein</fullName>
    </submittedName>
</protein>
<sequence length="622" mass="70444">MHRPTEIPRSATMDLKEKLAEYQYFKVDTAPELSQQAEAVRSDSPKPESPHPQPMEATKSAIPRPKDDLKHQTNISAWVSRIIGSKQDGPREIQELKEAWLKRSEYAQHYLQKCSFHNATALYESYIVMAEELPYQQDNIVFQSRTQLAVINIMCGQYHDAVSDLETLKEEAQKTRGSNDLSIFDKISYYHAVTLVGLGDFKEAITKLDFLSPSLRAEEDRYLRRNIGDNKRDCCVPITTNPEAKRGASSSKKSRETTVLFELEAACDDFINKLIEYLASISQQPKDTDEVHPALLYALGAWAKNELTRTGTERGRAIQAQLAIFELRRVSPPFQPGHFATQQSGLDLANTLRRGHQIRYRAASPDSISEAETARFLSIPKLMSLRLGSRHPDTLQALLAGFAAFYYINEDFTAEISAELRQQLRDPKVRPRRPVECIQMEEKLGLIHYRLGNTTEAAKISTALAQSLHEGEADELSKVSEGKEIDQRLYLEIVKVVGEALEPLWQGAQEAKQDGRFFDAVDQLRLLCSLPKAVHGEYDEVTEKASFNLTVSLWQEGQRETGQYRSDLQEHTSRRQQQEAVDILRGIVTRMTEEDAVKPRLQEGLEGWEAELALSSAHELSL</sequence>
<feature type="compositionally biased region" description="Basic and acidic residues" evidence="1">
    <location>
        <begin position="40"/>
        <end position="49"/>
    </location>
</feature>